<dbReference type="AlphaFoldDB" id="A0A7W6GLU6"/>
<evidence type="ECO:0000256" key="7">
    <source>
        <dbReference type="ARBA" id="ARBA00022970"/>
    </source>
</evidence>
<protein>
    <submittedName>
        <fullName evidence="10">Polar amino acid transport system ATP-binding protein</fullName>
    </submittedName>
</protein>
<dbReference type="PROSITE" id="PS00211">
    <property type="entry name" value="ABC_TRANSPORTER_1"/>
    <property type="match status" value="1"/>
</dbReference>
<organism evidence="10 11">
    <name type="scientific">Mycoplana azooxidifex</name>
    <dbReference type="NCBI Taxonomy" id="1636188"/>
    <lineage>
        <taxon>Bacteria</taxon>
        <taxon>Pseudomonadati</taxon>
        <taxon>Pseudomonadota</taxon>
        <taxon>Alphaproteobacteria</taxon>
        <taxon>Hyphomicrobiales</taxon>
        <taxon>Rhizobiaceae</taxon>
        <taxon>Mycoplana</taxon>
    </lineage>
</organism>
<comment type="similarity">
    <text evidence="2">Belongs to the ABC transporter superfamily.</text>
</comment>
<dbReference type="InterPro" id="IPR003439">
    <property type="entry name" value="ABC_transporter-like_ATP-bd"/>
</dbReference>
<evidence type="ECO:0000313" key="11">
    <source>
        <dbReference type="Proteomes" id="UP000574761"/>
    </source>
</evidence>
<evidence type="ECO:0000313" key="10">
    <source>
        <dbReference type="EMBL" id="MBB3979593.1"/>
    </source>
</evidence>
<proteinExistence type="inferred from homology"/>
<dbReference type="InterPro" id="IPR017871">
    <property type="entry name" value="ABC_transporter-like_CS"/>
</dbReference>
<dbReference type="InterPro" id="IPR003593">
    <property type="entry name" value="AAA+_ATPase"/>
</dbReference>
<name>A0A7W6GLU6_9HYPH</name>
<dbReference type="PIRSF" id="PIRSF039085">
    <property type="entry name" value="ABC_ATPase_HisP"/>
    <property type="match status" value="1"/>
</dbReference>
<dbReference type="Gene3D" id="3.40.50.300">
    <property type="entry name" value="P-loop containing nucleotide triphosphate hydrolases"/>
    <property type="match status" value="1"/>
</dbReference>
<dbReference type="EMBL" id="JACIEE010000012">
    <property type="protein sequence ID" value="MBB3979593.1"/>
    <property type="molecule type" value="Genomic_DNA"/>
</dbReference>
<accession>A0A7W6GLU6</accession>
<keyword evidence="3" id="KW-0813">Transport</keyword>
<dbReference type="RefSeq" id="WP_183807823.1">
    <property type="nucleotide sequence ID" value="NZ_JACIEE010000012.1"/>
</dbReference>
<dbReference type="InterPro" id="IPR050086">
    <property type="entry name" value="MetN_ABC_transporter-like"/>
</dbReference>
<dbReference type="GO" id="GO:0015424">
    <property type="term" value="F:ABC-type amino acid transporter activity"/>
    <property type="evidence" value="ECO:0007669"/>
    <property type="project" value="InterPro"/>
</dbReference>
<evidence type="ECO:0000256" key="3">
    <source>
        <dbReference type="ARBA" id="ARBA00022448"/>
    </source>
</evidence>
<dbReference type="GO" id="GO:0005886">
    <property type="term" value="C:plasma membrane"/>
    <property type="evidence" value="ECO:0007669"/>
    <property type="project" value="UniProtKB-SubCell"/>
</dbReference>
<evidence type="ECO:0000259" key="9">
    <source>
        <dbReference type="PROSITE" id="PS50893"/>
    </source>
</evidence>
<keyword evidence="5" id="KW-0547">Nucleotide-binding</keyword>
<dbReference type="Pfam" id="PF00005">
    <property type="entry name" value="ABC_tran"/>
    <property type="match status" value="1"/>
</dbReference>
<feature type="domain" description="ABC transporter" evidence="9">
    <location>
        <begin position="9"/>
        <end position="243"/>
    </location>
</feature>
<dbReference type="Proteomes" id="UP000574761">
    <property type="component" value="Unassembled WGS sequence"/>
</dbReference>
<dbReference type="InterPro" id="IPR027417">
    <property type="entry name" value="P-loop_NTPase"/>
</dbReference>
<dbReference type="PANTHER" id="PTHR43166:SF9">
    <property type="entry name" value="GLUTAMATE_ASPARTATE IMPORT ATP-BINDING PROTEIN GLTL"/>
    <property type="match status" value="1"/>
</dbReference>
<dbReference type="PANTHER" id="PTHR43166">
    <property type="entry name" value="AMINO ACID IMPORT ATP-BINDING PROTEIN"/>
    <property type="match status" value="1"/>
</dbReference>
<evidence type="ECO:0000256" key="1">
    <source>
        <dbReference type="ARBA" id="ARBA00004202"/>
    </source>
</evidence>
<evidence type="ECO:0000256" key="6">
    <source>
        <dbReference type="ARBA" id="ARBA00022840"/>
    </source>
</evidence>
<sequence length="246" mass="26918">MSGATHPMVRFHNLHKSYGRVEVLKGIDLEVAPGQVVALIGRSGSGKSTALRCVNGLERFQAGELHVCGHDLAAEKVDLRKLRQDVGIVFQSYNLFPHLTVEQNVTLAPRKVKGVGSAEARELAREVLAQVGLSDKVQSYPEELSGGQQQRVAIARSLAMHPRLMLFDEVTSALDPELTGEVLRAIERLASNGMTMMLVTHEMAFARSVADQVVFMHQGRVWETGPGDMLLDPQTAELRQFVGNGL</sequence>
<keyword evidence="6 10" id="KW-0067">ATP-binding</keyword>
<comment type="caution">
    <text evidence="10">The sequence shown here is derived from an EMBL/GenBank/DDBJ whole genome shotgun (WGS) entry which is preliminary data.</text>
</comment>
<dbReference type="SUPFAM" id="SSF52540">
    <property type="entry name" value="P-loop containing nucleoside triphosphate hydrolases"/>
    <property type="match status" value="1"/>
</dbReference>
<dbReference type="PROSITE" id="PS50893">
    <property type="entry name" value="ABC_TRANSPORTER_2"/>
    <property type="match status" value="1"/>
</dbReference>
<evidence type="ECO:0000256" key="8">
    <source>
        <dbReference type="ARBA" id="ARBA00023136"/>
    </source>
</evidence>
<dbReference type="SMART" id="SM00382">
    <property type="entry name" value="AAA"/>
    <property type="match status" value="1"/>
</dbReference>
<keyword evidence="8" id="KW-0472">Membrane</keyword>
<keyword evidence="7" id="KW-0029">Amino-acid transport</keyword>
<dbReference type="CDD" id="cd03262">
    <property type="entry name" value="ABC_HisP_GlnQ"/>
    <property type="match status" value="1"/>
</dbReference>
<reference evidence="10 11" key="1">
    <citation type="submission" date="2020-08" db="EMBL/GenBank/DDBJ databases">
        <title>Genomic Encyclopedia of Type Strains, Phase IV (KMG-IV): sequencing the most valuable type-strain genomes for metagenomic binning, comparative biology and taxonomic classification.</title>
        <authorList>
            <person name="Goeker M."/>
        </authorList>
    </citation>
    <scope>NUCLEOTIDE SEQUENCE [LARGE SCALE GENOMIC DNA]</scope>
    <source>
        <strain evidence="10 11">DSM 100211</strain>
    </source>
</reference>
<comment type="subcellular location">
    <subcellularLocation>
        <location evidence="1">Cell membrane</location>
        <topology evidence="1">Peripheral membrane protein</topology>
    </subcellularLocation>
</comment>
<dbReference type="InterPro" id="IPR030679">
    <property type="entry name" value="ABC_ATPase_HisP-typ"/>
</dbReference>
<evidence type="ECO:0000256" key="5">
    <source>
        <dbReference type="ARBA" id="ARBA00022741"/>
    </source>
</evidence>
<dbReference type="GO" id="GO:0016887">
    <property type="term" value="F:ATP hydrolysis activity"/>
    <property type="evidence" value="ECO:0007669"/>
    <property type="project" value="InterPro"/>
</dbReference>
<dbReference type="FunFam" id="3.40.50.300:FF:000020">
    <property type="entry name" value="Amino acid ABC transporter ATP-binding component"/>
    <property type="match status" value="1"/>
</dbReference>
<evidence type="ECO:0000256" key="2">
    <source>
        <dbReference type="ARBA" id="ARBA00005417"/>
    </source>
</evidence>
<dbReference type="GO" id="GO:0005524">
    <property type="term" value="F:ATP binding"/>
    <property type="evidence" value="ECO:0007669"/>
    <property type="project" value="UniProtKB-KW"/>
</dbReference>
<gene>
    <name evidence="10" type="ORF">GGQ64_004837</name>
</gene>
<evidence type="ECO:0000256" key="4">
    <source>
        <dbReference type="ARBA" id="ARBA00022475"/>
    </source>
</evidence>
<keyword evidence="11" id="KW-1185">Reference proteome</keyword>
<keyword evidence="4" id="KW-1003">Cell membrane</keyword>